<organism evidence="2 3">
    <name type="scientific">Caenorhabditis japonica</name>
    <dbReference type="NCBI Taxonomy" id="281687"/>
    <lineage>
        <taxon>Eukaryota</taxon>
        <taxon>Metazoa</taxon>
        <taxon>Ecdysozoa</taxon>
        <taxon>Nematoda</taxon>
        <taxon>Chromadorea</taxon>
        <taxon>Rhabditida</taxon>
        <taxon>Rhabditina</taxon>
        <taxon>Rhabditomorpha</taxon>
        <taxon>Rhabditoidea</taxon>
        <taxon>Rhabditidae</taxon>
        <taxon>Peloderinae</taxon>
        <taxon>Caenorhabditis</taxon>
    </lineage>
</organism>
<evidence type="ECO:0000313" key="2">
    <source>
        <dbReference type="EnsemblMetazoa" id="CJA41983.1"/>
    </source>
</evidence>
<protein>
    <submittedName>
        <fullName evidence="2">Uncharacterized protein</fullName>
    </submittedName>
</protein>
<evidence type="ECO:0000256" key="1">
    <source>
        <dbReference type="SAM" id="MobiDB-lite"/>
    </source>
</evidence>
<feature type="region of interest" description="Disordered" evidence="1">
    <location>
        <begin position="50"/>
        <end position="70"/>
    </location>
</feature>
<reference evidence="2" key="2">
    <citation type="submission" date="2022-06" db="UniProtKB">
        <authorList>
            <consortium name="EnsemblMetazoa"/>
        </authorList>
    </citation>
    <scope>IDENTIFICATION</scope>
    <source>
        <strain evidence="2">DF5081</strain>
    </source>
</reference>
<dbReference type="Proteomes" id="UP000005237">
    <property type="component" value="Unassembled WGS sequence"/>
</dbReference>
<keyword evidence="3" id="KW-1185">Reference proteome</keyword>
<reference evidence="3" key="1">
    <citation type="submission" date="2010-08" db="EMBL/GenBank/DDBJ databases">
        <authorList>
            <consortium name="Caenorhabditis japonica Sequencing Consortium"/>
            <person name="Wilson R.K."/>
        </authorList>
    </citation>
    <scope>NUCLEOTIDE SEQUENCE [LARGE SCALE GENOMIC DNA]</scope>
    <source>
        <strain evidence="3">DF5081</strain>
    </source>
</reference>
<proteinExistence type="predicted"/>
<dbReference type="EnsemblMetazoa" id="CJA41983.1">
    <property type="protein sequence ID" value="CJA41983.1"/>
    <property type="gene ID" value="WBGene00217831"/>
</dbReference>
<evidence type="ECO:0000313" key="3">
    <source>
        <dbReference type="Proteomes" id="UP000005237"/>
    </source>
</evidence>
<dbReference type="AlphaFoldDB" id="A0A8R1IRH1"/>
<name>A0A8R1IRH1_CAEJA</name>
<accession>A0A8R1IRH1</accession>
<sequence>MNTLSSRTYFEYNLCVVYVTLISYKCLSGVESRHESFEEENAEFRHRLFEDSVELESPNAESPSGDEHDE</sequence>